<evidence type="ECO:0000256" key="1">
    <source>
        <dbReference type="ARBA" id="ARBA00004249"/>
    </source>
</evidence>
<evidence type="ECO:0000313" key="33">
    <source>
        <dbReference type="Proteomes" id="UP000239406"/>
    </source>
</evidence>
<evidence type="ECO:0000256" key="20">
    <source>
        <dbReference type="ARBA" id="ARBA00023251"/>
    </source>
</evidence>
<dbReference type="SUPFAM" id="SSF56601">
    <property type="entry name" value="beta-lactamase/transpeptidase-like"/>
    <property type="match status" value="1"/>
</dbReference>
<dbReference type="EMBL" id="PSNY01000005">
    <property type="protein sequence ID" value="PPE70677.1"/>
    <property type="molecule type" value="Genomic_DNA"/>
</dbReference>
<keyword evidence="11" id="KW-0328">Glycosyltransferase</keyword>
<keyword evidence="19" id="KW-0472">Membrane</keyword>
<keyword evidence="17" id="KW-0573">Peptidoglycan synthesis</keyword>
<dbReference type="GO" id="GO:0008360">
    <property type="term" value="P:regulation of cell shape"/>
    <property type="evidence" value="ECO:0007669"/>
    <property type="project" value="UniProtKB-KW"/>
</dbReference>
<evidence type="ECO:0000256" key="14">
    <source>
        <dbReference type="ARBA" id="ARBA00022801"/>
    </source>
</evidence>
<dbReference type="InterPro" id="IPR023346">
    <property type="entry name" value="Lysozyme-like_dom_sf"/>
</dbReference>
<keyword evidence="20" id="KW-0046">Antibiotic resistance</keyword>
<evidence type="ECO:0000256" key="17">
    <source>
        <dbReference type="ARBA" id="ARBA00022984"/>
    </source>
</evidence>
<dbReference type="InterPro" id="IPR031376">
    <property type="entry name" value="PCB_OB"/>
</dbReference>
<dbReference type="GO" id="GO:0009252">
    <property type="term" value="P:peptidoglycan biosynthetic process"/>
    <property type="evidence" value="ECO:0007669"/>
    <property type="project" value="UniProtKB-UniPathway"/>
</dbReference>
<gene>
    <name evidence="31" type="ORF">C1702_05910</name>
    <name evidence="32" type="ORF">EV676_101553</name>
</gene>
<dbReference type="Pfam" id="PF00912">
    <property type="entry name" value="Transgly"/>
    <property type="match status" value="1"/>
</dbReference>
<evidence type="ECO:0000256" key="12">
    <source>
        <dbReference type="ARBA" id="ARBA00022679"/>
    </source>
</evidence>
<comment type="pathway">
    <text evidence="26">Glycan biosynthesis.</text>
</comment>
<evidence type="ECO:0000256" key="27">
    <source>
        <dbReference type="SAM" id="MobiDB-lite"/>
    </source>
</evidence>
<dbReference type="GO" id="GO:0008658">
    <property type="term" value="F:penicillin binding"/>
    <property type="evidence" value="ECO:0007669"/>
    <property type="project" value="InterPro"/>
</dbReference>
<evidence type="ECO:0000313" key="31">
    <source>
        <dbReference type="EMBL" id="PPE70677.1"/>
    </source>
</evidence>
<evidence type="ECO:0000256" key="19">
    <source>
        <dbReference type="ARBA" id="ARBA00023136"/>
    </source>
</evidence>
<keyword evidence="15" id="KW-0133">Cell shape</keyword>
<feature type="domain" description="Penicillin-binding protein OB-like" evidence="30">
    <location>
        <begin position="340"/>
        <end position="439"/>
    </location>
</feature>
<dbReference type="Gene3D" id="3.40.710.10">
    <property type="entry name" value="DD-peptidase/beta-lactamase superfamily"/>
    <property type="match status" value="1"/>
</dbReference>
<dbReference type="SUPFAM" id="SSF53955">
    <property type="entry name" value="Lysozyme-like"/>
    <property type="match status" value="1"/>
</dbReference>
<evidence type="ECO:0000256" key="3">
    <source>
        <dbReference type="ARBA" id="ARBA00007090"/>
    </source>
</evidence>
<dbReference type="InterPro" id="IPR050396">
    <property type="entry name" value="Glycosyltr_51/Transpeptidase"/>
</dbReference>
<evidence type="ECO:0000256" key="8">
    <source>
        <dbReference type="ARBA" id="ARBA00022519"/>
    </source>
</evidence>
<comment type="similarity">
    <text evidence="3">In the C-terminal section; belongs to the transpeptidase family.</text>
</comment>
<evidence type="ECO:0000313" key="32">
    <source>
        <dbReference type="EMBL" id="TCP09969.1"/>
    </source>
</evidence>
<sequence length="775" mass="84023">MSAPPSVATGPARRWWHAVPAGMRGVLRVVSVGLAAGAALLASATMLAGICYAVAYPHLPDLGELTDYRPRLPMRVYAADGVLLGEYGEERRHFLSLDEIPQVMQDALLSVEDARFHQHGGIDFLRVLGASLHNLVAPLSQGASTITMQLARNFYLPTEKTFTRKLYEAMLALKIESQLGKRQILETYMNQIYLGQRAYGFAAASEIYFGKPLQDVTLAEAALLAGLPQSPSRLDPLVNPQRAKARQLVVLERMYRNGIITREQRDAAGAEPLHYRAREQLPPYARPLAETARRIVVRQYGSEAYTRGLNVHLTVTSSEQEAAYRAVREAVLAHERGRPYRGPEGEVRLPDDPEAVDERVAEALRAHPDRGELLAAVVLEAQPGRLQVMLRDGTTVTLGGPGLALAPHAATSTPLRRGAIVRVWQSQAGAWQLTQLPRVEAALVALDPRDGAVRAWVGGFAPRPGAEERVAQGGREAGTSLAPFIYAAALEQGHTASTVVEWRPGAPEVAGQGEGTVPEARNDVAPLVLRQALAAAQPETTRRLVEALGPDQVQAWLRRFGFDPASPPDGASMTAGTEAITPLQLASAHAVLANGGYRVRPVLVRRLTDADGRVLKETLPRLPGDSARVIDARNAFVITRLLHEASRMNFGGRAGRWLHRPDVQGHAGSTRDGGDAWFAGFQPGVVAVAWVGDEPPRPHGERDAHGKPSLPIWLDYMRFALRDTPVMRPAVPDGVVNIDGQWYYREYTPDSGIRSLDPAPPAGPSLPADSLPSGE</sequence>
<dbReference type="GO" id="GO:0030288">
    <property type="term" value="C:outer membrane-bounded periplasmic space"/>
    <property type="evidence" value="ECO:0007669"/>
    <property type="project" value="TreeGrafter"/>
</dbReference>
<dbReference type="InterPro" id="IPR036950">
    <property type="entry name" value="PBP_transglycosylase"/>
</dbReference>
<keyword evidence="8" id="KW-0997">Cell inner membrane</keyword>
<feature type="region of interest" description="Disordered" evidence="27">
    <location>
        <begin position="753"/>
        <end position="775"/>
    </location>
</feature>
<evidence type="ECO:0000256" key="10">
    <source>
        <dbReference type="ARBA" id="ARBA00022670"/>
    </source>
</evidence>
<feature type="domain" description="Glycosyl transferase family 51" evidence="29">
    <location>
        <begin position="81"/>
        <end position="254"/>
    </location>
</feature>
<feature type="domain" description="Penicillin-binding protein transpeptidase" evidence="28">
    <location>
        <begin position="442"/>
        <end position="690"/>
    </location>
</feature>
<dbReference type="EC" id="2.4.99.28" evidence="24"/>
<protein>
    <recommendedName>
        <fullName evidence="6">Penicillin-binding protein 1A</fullName>
        <ecNumber evidence="24">2.4.99.28</ecNumber>
        <ecNumber evidence="5">3.4.16.4</ecNumber>
    </recommendedName>
</protein>
<dbReference type="Gene3D" id="1.10.3810.10">
    <property type="entry name" value="Biosynthetic peptidoglycan transglycosylase-like"/>
    <property type="match status" value="1"/>
</dbReference>
<evidence type="ECO:0000256" key="7">
    <source>
        <dbReference type="ARBA" id="ARBA00022475"/>
    </source>
</evidence>
<evidence type="ECO:0000259" key="30">
    <source>
        <dbReference type="Pfam" id="PF17092"/>
    </source>
</evidence>
<evidence type="ECO:0000313" key="34">
    <source>
        <dbReference type="Proteomes" id="UP000294772"/>
    </source>
</evidence>
<keyword evidence="10" id="KW-0645">Protease</keyword>
<dbReference type="GO" id="GO:0008955">
    <property type="term" value="F:peptidoglycan glycosyltransferase activity"/>
    <property type="evidence" value="ECO:0007669"/>
    <property type="project" value="UniProtKB-EC"/>
</dbReference>
<dbReference type="Proteomes" id="UP000294772">
    <property type="component" value="Unassembled WGS sequence"/>
</dbReference>
<evidence type="ECO:0000256" key="21">
    <source>
        <dbReference type="ARBA" id="ARBA00023268"/>
    </source>
</evidence>
<keyword evidence="7" id="KW-1003">Cell membrane</keyword>
<dbReference type="RefSeq" id="WP_104356767.1">
    <property type="nucleotide sequence ID" value="NZ_CP064338.1"/>
</dbReference>
<accession>A0A2S5T740</accession>
<evidence type="ECO:0000256" key="26">
    <source>
        <dbReference type="ARBA" id="ARBA00060592"/>
    </source>
</evidence>
<comment type="caution">
    <text evidence="31">The sequence shown here is derived from an EMBL/GenBank/DDBJ whole genome shotgun (WGS) entry which is preliminary data.</text>
</comment>
<dbReference type="GO" id="GO:0046677">
    <property type="term" value="P:response to antibiotic"/>
    <property type="evidence" value="ECO:0007669"/>
    <property type="project" value="UniProtKB-KW"/>
</dbReference>
<evidence type="ECO:0000256" key="11">
    <source>
        <dbReference type="ARBA" id="ARBA00022676"/>
    </source>
</evidence>
<evidence type="ECO:0000256" key="13">
    <source>
        <dbReference type="ARBA" id="ARBA00022692"/>
    </source>
</evidence>
<evidence type="ECO:0000259" key="29">
    <source>
        <dbReference type="Pfam" id="PF00912"/>
    </source>
</evidence>
<dbReference type="EMBL" id="SLXF01000001">
    <property type="protein sequence ID" value="TCP09969.1"/>
    <property type="molecule type" value="Genomic_DNA"/>
</dbReference>
<dbReference type="FunFam" id="1.10.3810.10:FF:000003">
    <property type="entry name" value="Penicillin-binding protein 1a"/>
    <property type="match status" value="1"/>
</dbReference>
<dbReference type="PANTHER" id="PTHR32282">
    <property type="entry name" value="BINDING PROTEIN TRANSPEPTIDASE, PUTATIVE-RELATED"/>
    <property type="match status" value="1"/>
</dbReference>
<evidence type="ECO:0000256" key="6">
    <source>
        <dbReference type="ARBA" id="ARBA00018638"/>
    </source>
</evidence>
<dbReference type="GO" id="GO:0005886">
    <property type="term" value="C:plasma membrane"/>
    <property type="evidence" value="ECO:0007669"/>
    <property type="project" value="UniProtKB-SubCell"/>
</dbReference>
<name>A0A2S5T740_9BURK</name>
<keyword evidence="13" id="KW-0812">Transmembrane</keyword>
<dbReference type="OrthoDB" id="9766909at2"/>
<evidence type="ECO:0000256" key="9">
    <source>
        <dbReference type="ARBA" id="ARBA00022645"/>
    </source>
</evidence>
<comment type="similarity">
    <text evidence="4">In the N-terminal section; belongs to the glycosyltransferase 51 family.</text>
</comment>
<reference evidence="31 33" key="1">
    <citation type="submission" date="2018-02" db="EMBL/GenBank/DDBJ databases">
        <title>Reclassifiation of [Polyangium] brachysporum DSM 7029 as Guopingzhaonella breviflexa gen. nov., sp. nov., a member of the family Comamonadaceae.</title>
        <authorList>
            <person name="Tang B."/>
        </authorList>
    </citation>
    <scope>NUCLEOTIDE SEQUENCE [LARGE SCALE GENOMIC DNA]</scope>
    <source>
        <strain evidence="31 33">DSM 15344</strain>
    </source>
</reference>
<evidence type="ECO:0000256" key="5">
    <source>
        <dbReference type="ARBA" id="ARBA00012448"/>
    </source>
</evidence>
<evidence type="ECO:0000256" key="22">
    <source>
        <dbReference type="ARBA" id="ARBA00023316"/>
    </source>
</evidence>
<dbReference type="UniPathway" id="UPA00219"/>
<dbReference type="Proteomes" id="UP000239406">
    <property type="component" value="Unassembled WGS sequence"/>
</dbReference>
<evidence type="ECO:0000256" key="2">
    <source>
        <dbReference type="ARBA" id="ARBA00004752"/>
    </source>
</evidence>
<dbReference type="InterPro" id="IPR012338">
    <property type="entry name" value="Beta-lactam/transpept-like"/>
</dbReference>
<keyword evidence="33" id="KW-1185">Reference proteome</keyword>
<evidence type="ECO:0000256" key="25">
    <source>
        <dbReference type="ARBA" id="ARBA00049902"/>
    </source>
</evidence>
<comment type="catalytic activity">
    <reaction evidence="25">
        <text>[GlcNAc-(1-&gt;4)-Mur2Ac(oyl-L-Ala-gamma-D-Glu-L-Lys-D-Ala-D-Ala)](n)-di-trans,octa-cis-undecaprenyl diphosphate + beta-D-GlcNAc-(1-&gt;4)-Mur2Ac(oyl-L-Ala-gamma-D-Glu-L-Lys-D-Ala-D-Ala)-di-trans,octa-cis-undecaprenyl diphosphate = [GlcNAc-(1-&gt;4)-Mur2Ac(oyl-L-Ala-gamma-D-Glu-L-Lys-D-Ala-D-Ala)](n+1)-di-trans,octa-cis-undecaprenyl diphosphate + di-trans,octa-cis-undecaprenyl diphosphate + H(+)</text>
        <dbReference type="Rhea" id="RHEA:23708"/>
        <dbReference type="Rhea" id="RHEA-COMP:9602"/>
        <dbReference type="Rhea" id="RHEA-COMP:9603"/>
        <dbReference type="ChEBI" id="CHEBI:15378"/>
        <dbReference type="ChEBI" id="CHEBI:58405"/>
        <dbReference type="ChEBI" id="CHEBI:60033"/>
        <dbReference type="ChEBI" id="CHEBI:78435"/>
        <dbReference type="EC" id="2.4.99.28"/>
    </reaction>
</comment>
<dbReference type="PANTHER" id="PTHR32282:SF27">
    <property type="entry name" value="PENICILLIN-BINDING PROTEIN 1A"/>
    <property type="match status" value="1"/>
</dbReference>
<dbReference type="GO" id="GO:0071555">
    <property type="term" value="P:cell wall organization"/>
    <property type="evidence" value="ECO:0007669"/>
    <property type="project" value="UniProtKB-KW"/>
</dbReference>
<dbReference type="AlphaFoldDB" id="A0A2S5T740"/>
<dbReference type="EC" id="3.4.16.4" evidence="5"/>
<keyword evidence="16" id="KW-0735">Signal-anchor</keyword>
<dbReference type="InterPro" id="IPR001264">
    <property type="entry name" value="Glyco_trans_51"/>
</dbReference>
<comment type="subcellular location">
    <subcellularLocation>
        <location evidence="1">Cell inner membrane</location>
        <topology evidence="1">Single-pass type II membrane protein</topology>
    </subcellularLocation>
</comment>
<keyword evidence="21" id="KW-0511">Multifunctional enzyme</keyword>
<keyword evidence="14" id="KW-0378">Hydrolase</keyword>
<organism evidence="31 33">
    <name type="scientific">Caldimonas thermodepolymerans</name>
    <dbReference type="NCBI Taxonomy" id="215580"/>
    <lineage>
        <taxon>Bacteria</taxon>
        <taxon>Pseudomonadati</taxon>
        <taxon>Pseudomonadota</taxon>
        <taxon>Betaproteobacteria</taxon>
        <taxon>Burkholderiales</taxon>
        <taxon>Sphaerotilaceae</taxon>
        <taxon>Caldimonas</taxon>
    </lineage>
</organism>
<comment type="pathway">
    <text evidence="2">Cell wall biogenesis; peptidoglycan biosynthesis.</text>
</comment>
<evidence type="ECO:0000256" key="16">
    <source>
        <dbReference type="ARBA" id="ARBA00022968"/>
    </source>
</evidence>
<dbReference type="Pfam" id="PF00905">
    <property type="entry name" value="Transpeptidase"/>
    <property type="match status" value="1"/>
</dbReference>
<dbReference type="GO" id="GO:0009002">
    <property type="term" value="F:serine-type D-Ala-D-Ala carboxypeptidase activity"/>
    <property type="evidence" value="ECO:0007669"/>
    <property type="project" value="UniProtKB-EC"/>
</dbReference>
<proteinExistence type="inferred from homology"/>
<dbReference type="GO" id="GO:0006508">
    <property type="term" value="P:proteolysis"/>
    <property type="evidence" value="ECO:0007669"/>
    <property type="project" value="UniProtKB-KW"/>
</dbReference>
<evidence type="ECO:0000259" key="28">
    <source>
        <dbReference type="Pfam" id="PF00905"/>
    </source>
</evidence>
<keyword evidence="22" id="KW-0961">Cell wall biogenesis/degradation</keyword>
<keyword evidence="12" id="KW-0808">Transferase</keyword>
<comment type="catalytic activity">
    <reaction evidence="23">
        <text>Preferential cleavage: (Ac)2-L-Lys-D-Ala-|-D-Ala. Also transpeptidation of peptidyl-alanyl moieties that are N-acyl substituents of D-alanine.</text>
        <dbReference type="EC" id="3.4.16.4"/>
    </reaction>
</comment>
<evidence type="ECO:0000256" key="18">
    <source>
        <dbReference type="ARBA" id="ARBA00022989"/>
    </source>
</evidence>
<evidence type="ECO:0000256" key="23">
    <source>
        <dbReference type="ARBA" id="ARBA00034000"/>
    </source>
</evidence>
<keyword evidence="18" id="KW-1133">Transmembrane helix</keyword>
<evidence type="ECO:0000256" key="15">
    <source>
        <dbReference type="ARBA" id="ARBA00022960"/>
    </source>
</evidence>
<reference evidence="32 34" key="2">
    <citation type="submission" date="2019-03" db="EMBL/GenBank/DDBJ databases">
        <title>Genomic Encyclopedia of Type Strains, Phase IV (KMG-IV): sequencing the most valuable type-strain genomes for metagenomic binning, comparative biology and taxonomic classification.</title>
        <authorList>
            <person name="Goeker M."/>
        </authorList>
    </citation>
    <scope>NUCLEOTIDE SEQUENCE [LARGE SCALE GENOMIC DNA]</scope>
    <source>
        <strain evidence="32 34">DSM 15264</strain>
    </source>
</reference>
<dbReference type="InterPro" id="IPR001460">
    <property type="entry name" value="PCN-bd_Tpept"/>
</dbReference>
<dbReference type="Pfam" id="PF17092">
    <property type="entry name" value="PCB_OB"/>
    <property type="match status" value="1"/>
</dbReference>
<keyword evidence="9" id="KW-0121">Carboxypeptidase</keyword>
<evidence type="ECO:0000256" key="24">
    <source>
        <dbReference type="ARBA" id="ARBA00044770"/>
    </source>
</evidence>
<evidence type="ECO:0000256" key="4">
    <source>
        <dbReference type="ARBA" id="ARBA00007739"/>
    </source>
</evidence>